<dbReference type="InterPro" id="IPR045249">
    <property type="entry name" value="HARBI1-like"/>
</dbReference>
<feature type="domain" description="DDE Tnp4" evidence="9">
    <location>
        <begin position="168"/>
        <end position="240"/>
    </location>
</feature>
<evidence type="ECO:0000313" key="10">
    <source>
        <dbReference type="Proteomes" id="UP000504604"/>
    </source>
</evidence>
<organism evidence="10 11">
    <name type="scientific">Sesamum indicum</name>
    <name type="common">Oriental sesame</name>
    <name type="synonym">Sesamum orientale</name>
    <dbReference type="NCBI Taxonomy" id="4182"/>
    <lineage>
        <taxon>Eukaryota</taxon>
        <taxon>Viridiplantae</taxon>
        <taxon>Streptophyta</taxon>
        <taxon>Embryophyta</taxon>
        <taxon>Tracheophyta</taxon>
        <taxon>Spermatophyta</taxon>
        <taxon>Magnoliopsida</taxon>
        <taxon>eudicotyledons</taxon>
        <taxon>Gunneridae</taxon>
        <taxon>Pentapetalae</taxon>
        <taxon>asterids</taxon>
        <taxon>lamiids</taxon>
        <taxon>Lamiales</taxon>
        <taxon>Pedaliaceae</taxon>
        <taxon>Sesamum</taxon>
    </lineage>
</organism>
<evidence type="ECO:0000256" key="3">
    <source>
        <dbReference type="ARBA" id="ARBA00006958"/>
    </source>
</evidence>
<comment type="cofactor">
    <cofactor evidence="1">
        <name>a divalent metal cation</name>
        <dbReference type="ChEBI" id="CHEBI:60240"/>
    </cofactor>
</comment>
<keyword evidence="5" id="KW-0479">Metal-binding</keyword>
<name>A0A6I9U373_SESIN</name>
<dbReference type="GeneID" id="105172311"/>
<dbReference type="Pfam" id="PF13359">
    <property type="entry name" value="DDE_Tnp_4"/>
    <property type="match status" value="1"/>
</dbReference>
<dbReference type="AlphaFoldDB" id="A0A6I9U373"/>
<keyword evidence="4" id="KW-0540">Nuclease</keyword>
<dbReference type="GO" id="GO:0016787">
    <property type="term" value="F:hydrolase activity"/>
    <property type="evidence" value="ECO:0007669"/>
    <property type="project" value="UniProtKB-KW"/>
</dbReference>
<dbReference type="RefSeq" id="XP_011091997.1">
    <property type="nucleotide sequence ID" value="XM_011093695.1"/>
</dbReference>
<gene>
    <name evidence="11" type="primary">LOC105172311</name>
</gene>
<dbReference type="KEGG" id="sind:105172311"/>
<dbReference type="PANTHER" id="PTHR22930">
    <property type="match status" value="1"/>
</dbReference>
<evidence type="ECO:0000256" key="7">
    <source>
        <dbReference type="ARBA" id="ARBA00023242"/>
    </source>
</evidence>
<dbReference type="InterPro" id="IPR027806">
    <property type="entry name" value="HARBI1_dom"/>
</dbReference>
<proteinExistence type="inferred from homology"/>
<keyword evidence="6" id="KW-0378">Hydrolase</keyword>
<evidence type="ECO:0000256" key="6">
    <source>
        <dbReference type="ARBA" id="ARBA00022801"/>
    </source>
</evidence>
<keyword evidence="7" id="KW-0539">Nucleus</keyword>
<sequence length="247" mass="27677">MPIPLPCPPVSNNDNDEVDVSYPTMDTSNPLSSGPEKIPTTTRKGGQSDRLKRIDKCIDAITACSEAKTWKLANIFNDNIEDCMAALSKMEGLPRDLFFAAQDQFVLKDCVGAIDGTLIAASVPVSMQNAYRSRHGDISQNVMDVCDFNLMFTYVMAGWEGSANDARKYYIVDSAYPNFPGFLASHRQDHYHINSFRGNNRQAHSPKELFNQRHSQLHNVIERAFGVLKNIFLILKGPMPPYSLDRQ</sequence>
<evidence type="ECO:0000256" key="1">
    <source>
        <dbReference type="ARBA" id="ARBA00001968"/>
    </source>
</evidence>
<evidence type="ECO:0000256" key="2">
    <source>
        <dbReference type="ARBA" id="ARBA00004123"/>
    </source>
</evidence>
<evidence type="ECO:0000313" key="11">
    <source>
        <dbReference type="RefSeq" id="XP_011091997.1"/>
    </source>
</evidence>
<dbReference type="GO" id="GO:0004518">
    <property type="term" value="F:nuclease activity"/>
    <property type="evidence" value="ECO:0007669"/>
    <property type="project" value="UniProtKB-KW"/>
</dbReference>
<evidence type="ECO:0000259" key="9">
    <source>
        <dbReference type="Pfam" id="PF13359"/>
    </source>
</evidence>
<comment type="subcellular location">
    <subcellularLocation>
        <location evidence="2">Nucleus</location>
    </subcellularLocation>
</comment>
<dbReference type="PANTHER" id="PTHR22930:SF259">
    <property type="entry name" value="OS08G0106900 PROTEIN"/>
    <property type="match status" value="1"/>
</dbReference>
<dbReference type="Proteomes" id="UP000504604">
    <property type="component" value="Linkage group LG10"/>
</dbReference>
<evidence type="ECO:0000256" key="8">
    <source>
        <dbReference type="SAM" id="MobiDB-lite"/>
    </source>
</evidence>
<evidence type="ECO:0000256" key="4">
    <source>
        <dbReference type="ARBA" id="ARBA00022722"/>
    </source>
</evidence>
<dbReference type="GO" id="GO:0046872">
    <property type="term" value="F:metal ion binding"/>
    <property type="evidence" value="ECO:0007669"/>
    <property type="project" value="UniProtKB-KW"/>
</dbReference>
<feature type="region of interest" description="Disordered" evidence="8">
    <location>
        <begin position="1"/>
        <end position="47"/>
    </location>
</feature>
<protein>
    <submittedName>
        <fullName evidence="11">Uncharacterized protein LOC105172311</fullName>
    </submittedName>
</protein>
<dbReference type="InParanoid" id="A0A6I9U373"/>
<accession>A0A6I9U373</accession>
<comment type="similarity">
    <text evidence="3">Belongs to the HARBI1 family.</text>
</comment>
<dbReference type="GO" id="GO:0005634">
    <property type="term" value="C:nucleus"/>
    <property type="evidence" value="ECO:0007669"/>
    <property type="project" value="UniProtKB-SubCell"/>
</dbReference>
<reference evidence="11" key="1">
    <citation type="submission" date="2025-08" db="UniProtKB">
        <authorList>
            <consortium name="RefSeq"/>
        </authorList>
    </citation>
    <scope>IDENTIFICATION</scope>
</reference>
<dbReference type="OrthoDB" id="1696744at2759"/>
<keyword evidence="10" id="KW-1185">Reference proteome</keyword>
<evidence type="ECO:0000256" key="5">
    <source>
        <dbReference type="ARBA" id="ARBA00022723"/>
    </source>
</evidence>